<name>A0ABU1LA76_9FLAO</name>
<dbReference type="Proteomes" id="UP001184853">
    <property type="component" value="Unassembled WGS sequence"/>
</dbReference>
<evidence type="ECO:0000313" key="1">
    <source>
        <dbReference type="EMBL" id="MDR6403614.1"/>
    </source>
</evidence>
<proteinExistence type="predicted"/>
<gene>
    <name evidence="1" type="ORF">J2781_000518</name>
</gene>
<sequence length="44" mass="5065">MANQAKKIIESKGKFVLNLYPTNVQLSINEKNFETLTGFVQFLF</sequence>
<reference evidence="1 2" key="1">
    <citation type="submission" date="2023-07" db="EMBL/GenBank/DDBJ databases">
        <title>Sorghum-associated microbial communities from plants grown in Nebraska, USA.</title>
        <authorList>
            <person name="Schachtman D."/>
        </authorList>
    </citation>
    <scope>NUCLEOTIDE SEQUENCE [LARGE SCALE GENOMIC DNA]</scope>
    <source>
        <strain evidence="1 2">DS1709</strain>
    </source>
</reference>
<comment type="caution">
    <text evidence="1">The sequence shown here is derived from an EMBL/GenBank/DDBJ whole genome shotgun (WGS) entry which is preliminary data.</text>
</comment>
<dbReference type="EMBL" id="JAVDQS010000001">
    <property type="protein sequence ID" value="MDR6403614.1"/>
    <property type="molecule type" value="Genomic_DNA"/>
</dbReference>
<accession>A0ABU1LA76</accession>
<organism evidence="1 2">
    <name type="scientific">Chryseobacterium geocarposphaerae</name>
    <dbReference type="NCBI Taxonomy" id="1416776"/>
    <lineage>
        <taxon>Bacteria</taxon>
        <taxon>Pseudomonadati</taxon>
        <taxon>Bacteroidota</taxon>
        <taxon>Flavobacteriia</taxon>
        <taxon>Flavobacteriales</taxon>
        <taxon>Weeksellaceae</taxon>
        <taxon>Chryseobacterium group</taxon>
        <taxon>Chryseobacterium</taxon>
    </lineage>
</organism>
<evidence type="ECO:0000313" key="2">
    <source>
        <dbReference type="Proteomes" id="UP001184853"/>
    </source>
</evidence>
<protein>
    <submittedName>
        <fullName evidence="1">Flavoprotein YhiN</fullName>
    </submittedName>
</protein>
<keyword evidence="2" id="KW-1185">Reference proteome</keyword>